<dbReference type="EMBL" id="BGZK01000074">
    <property type="protein sequence ID" value="GBP15805.1"/>
    <property type="molecule type" value="Genomic_DNA"/>
</dbReference>
<comment type="caution">
    <text evidence="1">The sequence shown here is derived from an EMBL/GenBank/DDBJ whole genome shotgun (WGS) entry which is preliminary data.</text>
</comment>
<evidence type="ECO:0000313" key="1">
    <source>
        <dbReference type="EMBL" id="GBP15805.1"/>
    </source>
</evidence>
<evidence type="ECO:0000313" key="2">
    <source>
        <dbReference type="Proteomes" id="UP000299102"/>
    </source>
</evidence>
<name>A0A4C1TPB4_EUMVA</name>
<keyword evidence="2" id="KW-1185">Reference proteome</keyword>
<dbReference type="Proteomes" id="UP000299102">
    <property type="component" value="Unassembled WGS sequence"/>
</dbReference>
<reference evidence="1 2" key="1">
    <citation type="journal article" date="2019" name="Commun. Biol.">
        <title>The bagworm genome reveals a unique fibroin gene that provides high tensile strength.</title>
        <authorList>
            <person name="Kono N."/>
            <person name="Nakamura H."/>
            <person name="Ohtoshi R."/>
            <person name="Tomita M."/>
            <person name="Numata K."/>
            <person name="Arakawa K."/>
        </authorList>
    </citation>
    <scope>NUCLEOTIDE SEQUENCE [LARGE SCALE GENOMIC DNA]</scope>
</reference>
<accession>A0A4C1TPB4</accession>
<proteinExistence type="predicted"/>
<protein>
    <submittedName>
        <fullName evidence="1">Uncharacterized protein</fullName>
    </submittedName>
</protein>
<dbReference type="AlphaFoldDB" id="A0A4C1TPB4"/>
<sequence>MPEWKGRVPLTRSHCERITACRRSARRPAAGGGALPTSTMATVSQFSFDDSTHYEKFGFSGASTPTVDSPRV</sequence>
<organism evidence="1 2">
    <name type="scientific">Eumeta variegata</name>
    <name type="common">Bagworm moth</name>
    <name type="synonym">Eumeta japonica</name>
    <dbReference type="NCBI Taxonomy" id="151549"/>
    <lineage>
        <taxon>Eukaryota</taxon>
        <taxon>Metazoa</taxon>
        <taxon>Ecdysozoa</taxon>
        <taxon>Arthropoda</taxon>
        <taxon>Hexapoda</taxon>
        <taxon>Insecta</taxon>
        <taxon>Pterygota</taxon>
        <taxon>Neoptera</taxon>
        <taxon>Endopterygota</taxon>
        <taxon>Lepidoptera</taxon>
        <taxon>Glossata</taxon>
        <taxon>Ditrysia</taxon>
        <taxon>Tineoidea</taxon>
        <taxon>Psychidae</taxon>
        <taxon>Oiketicinae</taxon>
        <taxon>Eumeta</taxon>
    </lineage>
</organism>
<gene>
    <name evidence="1" type="ORF">EVAR_93979_1</name>
</gene>